<protein>
    <recommendedName>
        <fullName evidence="4">Glycopeptide</fullName>
    </recommendedName>
</protein>
<organism evidence="2 3">
    <name type="scientific">Wolfiporia cocos (strain MD-104)</name>
    <name type="common">Brown rot fungus</name>
    <dbReference type="NCBI Taxonomy" id="742152"/>
    <lineage>
        <taxon>Eukaryota</taxon>
        <taxon>Fungi</taxon>
        <taxon>Dikarya</taxon>
        <taxon>Basidiomycota</taxon>
        <taxon>Agaricomycotina</taxon>
        <taxon>Agaricomycetes</taxon>
        <taxon>Polyporales</taxon>
        <taxon>Phaeolaceae</taxon>
        <taxon>Wolfiporia</taxon>
    </lineage>
</organism>
<feature type="chain" id="PRO_5013608233" description="Glycopeptide" evidence="1">
    <location>
        <begin position="18"/>
        <end position="142"/>
    </location>
</feature>
<name>A0A2H3JLA2_WOLCO</name>
<dbReference type="EMBL" id="KB468135">
    <property type="protein sequence ID" value="PCH42986.1"/>
    <property type="molecule type" value="Genomic_DNA"/>
</dbReference>
<proteinExistence type="predicted"/>
<keyword evidence="3" id="KW-1185">Reference proteome</keyword>
<feature type="signal peptide" evidence="1">
    <location>
        <begin position="1"/>
        <end position="17"/>
    </location>
</feature>
<dbReference type="Proteomes" id="UP000218811">
    <property type="component" value="Unassembled WGS sequence"/>
</dbReference>
<evidence type="ECO:0000313" key="3">
    <source>
        <dbReference type="Proteomes" id="UP000218811"/>
    </source>
</evidence>
<gene>
    <name evidence="2" type="ORF">WOLCODRAFT_164149</name>
</gene>
<reference evidence="2 3" key="1">
    <citation type="journal article" date="2012" name="Science">
        <title>The Paleozoic origin of enzymatic lignin decomposition reconstructed from 31 fungal genomes.</title>
        <authorList>
            <person name="Floudas D."/>
            <person name="Binder M."/>
            <person name="Riley R."/>
            <person name="Barry K."/>
            <person name="Blanchette R.A."/>
            <person name="Henrissat B."/>
            <person name="Martinez A.T."/>
            <person name="Otillar R."/>
            <person name="Spatafora J.W."/>
            <person name="Yadav J.S."/>
            <person name="Aerts A."/>
            <person name="Benoit I."/>
            <person name="Boyd A."/>
            <person name="Carlson A."/>
            <person name="Copeland A."/>
            <person name="Coutinho P.M."/>
            <person name="de Vries R.P."/>
            <person name="Ferreira P."/>
            <person name="Findley K."/>
            <person name="Foster B."/>
            <person name="Gaskell J."/>
            <person name="Glotzer D."/>
            <person name="Gorecki P."/>
            <person name="Heitman J."/>
            <person name="Hesse C."/>
            <person name="Hori C."/>
            <person name="Igarashi K."/>
            <person name="Jurgens J.A."/>
            <person name="Kallen N."/>
            <person name="Kersten P."/>
            <person name="Kohler A."/>
            <person name="Kuees U."/>
            <person name="Kumar T.K.A."/>
            <person name="Kuo A."/>
            <person name="LaButti K."/>
            <person name="Larrondo L.F."/>
            <person name="Lindquist E."/>
            <person name="Ling A."/>
            <person name="Lombard V."/>
            <person name="Lucas S."/>
            <person name="Lundell T."/>
            <person name="Martin R."/>
            <person name="McLaughlin D.J."/>
            <person name="Morgenstern I."/>
            <person name="Morin E."/>
            <person name="Murat C."/>
            <person name="Nagy L.G."/>
            <person name="Nolan M."/>
            <person name="Ohm R.A."/>
            <person name="Patyshakuliyeva A."/>
            <person name="Rokas A."/>
            <person name="Ruiz-Duenas F.J."/>
            <person name="Sabat G."/>
            <person name="Salamov A."/>
            <person name="Samejima M."/>
            <person name="Schmutz J."/>
            <person name="Slot J.C."/>
            <person name="St John F."/>
            <person name="Stenlid J."/>
            <person name="Sun H."/>
            <person name="Sun S."/>
            <person name="Syed K."/>
            <person name="Tsang A."/>
            <person name="Wiebenga A."/>
            <person name="Young D."/>
            <person name="Pisabarro A."/>
            <person name="Eastwood D.C."/>
            <person name="Martin F."/>
            <person name="Cullen D."/>
            <person name="Grigoriev I.V."/>
            <person name="Hibbett D.S."/>
        </authorList>
    </citation>
    <scope>NUCLEOTIDE SEQUENCE [LARGE SCALE GENOMIC DNA]</scope>
    <source>
        <strain evidence="2 3">MD-104</strain>
    </source>
</reference>
<dbReference type="OrthoDB" id="3342934at2759"/>
<dbReference type="STRING" id="742152.A0A2H3JLA2"/>
<evidence type="ECO:0008006" key="4">
    <source>
        <dbReference type="Google" id="ProtNLM"/>
    </source>
</evidence>
<dbReference type="OMA" id="DIRMITL"/>
<keyword evidence="1" id="KW-0732">Signal</keyword>
<dbReference type="AlphaFoldDB" id="A0A2H3JLA2"/>
<sequence>MTITLVAVAAAIINVKAETHTVHFFNNCNFGTPYLRNETGDVLSTGQDYTINGPLVGAIAYLQTGNCGDNGENCTLLQTTLLNGASVTDISLIPPHAFSVPTGFGYYNGCDDEGGDCTSPDDCDVQVSCQADNVDLAITFCD</sequence>
<evidence type="ECO:0000313" key="2">
    <source>
        <dbReference type="EMBL" id="PCH42986.1"/>
    </source>
</evidence>
<accession>A0A2H3JLA2</accession>
<evidence type="ECO:0000256" key="1">
    <source>
        <dbReference type="SAM" id="SignalP"/>
    </source>
</evidence>